<evidence type="ECO:0000259" key="1">
    <source>
        <dbReference type="PROSITE" id="PS50206"/>
    </source>
</evidence>
<dbReference type="SMART" id="SM00450">
    <property type="entry name" value="RHOD"/>
    <property type="match status" value="1"/>
</dbReference>
<dbReference type="PANTHER" id="PTHR43031:SF17">
    <property type="entry name" value="SULFURTRANSFERASE YTWF-RELATED"/>
    <property type="match status" value="1"/>
</dbReference>
<reference evidence="2 3" key="1">
    <citation type="submission" date="2024-09" db="EMBL/GenBank/DDBJ databases">
        <authorList>
            <person name="Lee S.D."/>
        </authorList>
    </citation>
    <scope>NUCLEOTIDE SEQUENCE [LARGE SCALE GENOMIC DNA]</scope>
    <source>
        <strain evidence="2 3">N1-5</strain>
    </source>
</reference>
<dbReference type="CDD" id="cd00158">
    <property type="entry name" value="RHOD"/>
    <property type="match status" value="1"/>
</dbReference>
<organism evidence="2 3">
    <name type="scientific">Streptacidiphilus cavernicola</name>
    <dbReference type="NCBI Taxonomy" id="3342716"/>
    <lineage>
        <taxon>Bacteria</taxon>
        <taxon>Bacillati</taxon>
        <taxon>Actinomycetota</taxon>
        <taxon>Actinomycetes</taxon>
        <taxon>Kitasatosporales</taxon>
        <taxon>Streptomycetaceae</taxon>
        <taxon>Streptacidiphilus</taxon>
    </lineage>
</organism>
<dbReference type="Gene3D" id="3.40.250.10">
    <property type="entry name" value="Rhodanese-like domain"/>
    <property type="match status" value="1"/>
</dbReference>
<keyword evidence="3" id="KW-1185">Reference proteome</keyword>
<dbReference type="RefSeq" id="WP_030254332.1">
    <property type="nucleotide sequence ID" value="NZ_JBHEZZ010000009.1"/>
</dbReference>
<accession>A0ABV6UPB4</accession>
<dbReference type="InterPro" id="IPR050229">
    <property type="entry name" value="GlpE_sulfurtransferase"/>
</dbReference>
<dbReference type="InterPro" id="IPR001763">
    <property type="entry name" value="Rhodanese-like_dom"/>
</dbReference>
<name>A0ABV6UPB4_9ACTN</name>
<evidence type="ECO:0000313" key="2">
    <source>
        <dbReference type="EMBL" id="MFC1403292.1"/>
    </source>
</evidence>
<proteinExistence type="predicted"/>
<dbReference type="InterPro" id="IPR036873">
    <property type="entry name" value="Rhodanese-like_dom_sf"/>
</dbReference>
<evidence type="ECO:0000313" key="3">
    <source>
        <dbReference type="Proteomes" id="UP001592528"/>
    </source>
</evidence>
<dbReference type="PANTHER" id="PTHR43031">
    <property type="entry name" value="FAD-DEPENDENT OXIDOREDUCTASE"/>
    <property type="match status" value="1"/>
</dbReference>
<dbReference type="SUPFAM" id="SSF52821">
    <property type="entry name" value="Rhodanese/Cell cycle control phosphatase"/>
    <property type="match status" value="1"/>
</dbReference>
<sequence>MFHASVPTVDAASVPAEGALLDVREQDEWEAGHVDGALHIPMGQLMARIEELPEQKLYVLCRVGGRSAQVVQYLVAQGRDAVNVDGGMYAWEAAGRPMTSADGNPFVL</sequence>
<dbReference type="EMBL" id="JBHEZZ010000009">
    <property type="protein sequence ID" value="MFC1403292.1"/>
    <property type="molecule type" value="Genomic_DNA"/>
</dbReference>
<feature type="domain" description="Rhodanese" evidence="1">
    <location>
        <begin position="14"/>
        <end position="100"/>
    </location>
</feature>
<dbReference type="PROSITE" id="PS50206">
    <property type="entry name" value="RHODANESE_3"/>
    <property type="match status" value="1"/>
</dbReference>
<dbReference type="Proteomes" id="UP001592528">
    <property type="component" value="Unassembled WGS sequence"/>
</dbReference>
<gene>
    <name evidence="2" type="ORF">ACEZDJ_18545</name>
</gene>
<dbReference type="Pfam" id="PF00581">
    <property type="entry name" value="Rhodanese"/>
    <property type="match status" value="1"/>
</dbReference>
<protein>
    <submittedName>
        <fullName evidence="2">Rhodanese-like domain-containing protein</fullName>
    </submittedName>
</protein>
<comment type="caution">
    <text evidence="2">The sequence shown here is derived from an EMBL/GenBank/DDBJ whole genome shotgun (WGS) entry which is preliminary data.</text>
</comment>